<reference evidence="1 2" key="1">
    <citation type="journal article" date="2019" name="Nat. Ecol. Evol.">
        <title>Megaphylogeny resolves global patterns of mushroom evolution.</title>
        <authorList>
            <person name="Varga T."/>
            <person name="Krizsan K."/>
            <person name="Foldi C."/>
            <person name="Dima B."/>
            <person name="Sanchez-Garcia M."/>
            <person name="Sanchez-Ramirez S."/>
            <person name="Szollosi G.J."/>
            <person name="Szarkandi J.G."/>
            <person name="Papp V."/>
            <person name="Albert L."/>
            <person name="Andreopoulos W."/>
            <person name="Angelini C."/>
            <person name="Antonin V."/>
            <person name="Barry K.W."/>
            <person name="Bougher N.L."/>
            <person name="Buchanan P."/>
            <person name="Buyck B."/>
            <person name="Bense V."/>
            <person name="Catcheside P."/>
            <person name="Chovatia M."/>
            <person name="Cooper J."/>
            <person name="Damon W."/>
            <person name="Desjardin D."/>
            <person name="Finy P."/>
            <person name="Geml J."/>
            <person name="Haridas S."/>
            <person name="Hughes K."/>
            <person name="Justo A."/>
            <person name="Karasinski D."/>
            <person name="Kautmanova I."/>
            <person name="Kiss B."/>
            <person name="Kocsube S."/>
            <person name="Kotiranta H."/>
            <person name="LaButti K.M."/>
            <person name="Lechner B.E."/>
            <person name="Liimatainen K."/>
            <person name="Lipzen A."/>
            <person name="Lukacs Z."/>
            <person name="Mihaltcheva S."/>
            <person name="Morgado L.N."/>
            <person name="Niskanen T."/>
            <person name="Noordeloos M.E."/>
            <person name="Ohm R.A."/>
            <person name="Ortiz-Santana B."/>
            <person name="Ovrebo C."/>
            <person name="Racz N."/>
            <person name="Riley R."/>
            <person name="Savchenko A."/>
            <person name="Shiryaev A."/>
            <person name="Soop K."/>
            <person name="Spirin V."/>
            <person name="Szebenyi C."/>
            <person name="Tomsovsky M."/>
            <person name="Tulloss R.E."/>
            <person name="Uehling J."/>
            <person name="Grigoriev I.V."/>
            <person name="Vagvolgyi C."/>
            <person name="Papp T."/>
            <person name="Martin F.M."/>
            <person name="Miettinen O."/>
            <person name="Hibbett D.S."/>
            <person name="Nagy L.G."/>
        </authorList>
    </citation>
    <scope>NUCLEOTIDE SEQUENCE [LARGE SCALE GENOMIC DNA]</scope>
    <source>
        <strain evidence="1 2">FP101781</strain>
    </source>
</reference>
<dbReference type="EMBL" id="QPFP01000098">
    <property type="protein sequence ID" value="TEB22022.1"/>
    <property type="molecule type" value="Genomic_DNA"/>
</dbReference>
<evidence type="ECO:0000313" key="2">
    <source>
        <dbReference type="Proteomes" id="UP000298030"/>
    </source>
</evidence>
<sequence>MPTFPCVPWYTADAFMVTGHLASSGCVPSVGSSLEYLARITTSIQGFASQPRRFLACVSQGSPAMRNETTSPLLASWLDSTLSSWGSPILQSTSPVHRQHDGVLPTSFPVRHLPNCPPLLRSLSVSSPNAPVPEMEVPEDPDGANGVRPSAHDAFPPIPRVRMTHWAAVLSSWRSSPLLAMLYTSSFPILSSSSRPNLEFDSTS</sequence>
<evidence type="ECO:0000313" key="1">
    <source>
        <dbReference type="EMBL" id="TEB22022.1"/>
    </source>
</evidence>
<keyword evidence="2" id="KW-1185">Reference proteome</keyword>
<accession>A0A4Y7SJT7</accession>
<dbReference type="AlphaFoldDB" id="A0A4Y7SJT7"/>
<dbReference type="Proteomes" id="UP000298030">
    <property type="component" value="Unassembled WGS sequence"/>
</dbReference>
<comment type="caution">
    <text evidence="1">The sequence shown here is derived from an EMBL/GenBank/DDBJ whole genome shotgun (WGS) entry which is preliminary data.</text>
</comment>
<organism evidence="1 2">
    <name type="scientific">Coprinellus micaceus</name>
    <name type="common">Glistening ink-cap mushroom</name>
    <name type="synonym">Coprinus micaceus</name>
    <dbReference type="NCBI Taxonomy" id="71717"/>
    <lineage>
        <taxon>Eukaryota</taxon>
        <taxon>Fungi</taxon>
        <taxon>Dikarya</taxon>
        <taxon>Basidiomycota</taxon>
        <taxon>Agaricomycotina</taxon>
        <taxon>Agaricomycetes</taxon>
        <taxon>Agaricomycetidae</taxon>
        <taxon>Agaricales</taxon>
        <taxon>Agaricineae</taxon>
        <taxon>Psathyrellaceae</taxon>
        <taxon>Coprinellus</taxon>
    </lineage>
</organism>
<name>A0A4Y7SJT7_COPMI</name>
<proteinExistence type="predicted"/>
<protein>
    <submittedName>
        <fullName evidence="1">Uncharacterized protein</fullName>
    </submittedName>
</protein>
<gene>
    <name evidence="1" type="ORF">FA13DRAFT_1524493</name>
</gene>